<organism evidence="4">
    <name type="scientific">Mastomys natalensis cytomegalovirus 1</name>
    <dbReference type="NCBI Taxonomy" id="2973541"/>
    <lineage>
        <taxon>Viruses</taxon>
        <taxon>Duplodnaviria</taxon>
        <taxon>Heunggongvirae</taxon>
        <taxon>Peploviricota</taxon>
        <taxon>Herviviricetes</taxon>
        <taxon>Herpesvirales</taxon>
        <taxon>Orthoherpesviridae</taxon>
        <taxon>Betaherpesvirinae</taxon>
        <taxon>Muromegalovirus</taxon>
    </lineage>
</organism>
<evidence type="ECO:0000259" key="3">
    <source>
        <dbReference type="PROSITE" id="PS50835"/>
    </source>
</evidence>
<sequence length="379" mass="41651">MWLLWTWGLVSAAILYPGHGGDIMSCKYMPQMRMFLMLNTDVETWLSSDTNNRTNSSVNGRGSETAVTTANGLSPAPHQSNQSATLAWIGLVPDENASLIHMMFNDSDTFDTSFRNSTIGEFLKEHYRAMRAIAIGTNDTASPVLVHSSYDCCYFTARRSVCGVRRGVTQAVDATDADNSSLSYESLNGNHFQDFDNSTTTWQTINSSILSDFWSHVKTASSKWQTFLELAARRNQPHTARGMTRVLRDDGHNSTVECAIRAQGNRSVDISWFVGDTFVRSYNVTNSVQNNDGTTSEWSIVSVGKHDVDNLYCYVSSRGRWGVAIPVPYTYAPLPIGGEVSLPLLAGIVAALVLFAILGSVTCGVLMCRRHGGKDLTLP</sequence>
<keyword evidence="2" id="KW-0472">Membrane</keyword>
<dbReference type="Gene3D" id="2.60.40.10">
    <property type="entry name" value="Immunoglobulins"/>
    <property type="match status" value="1"/>
</dbReference>
<dbReference type="InterPro" id="IPR007110">
    <property type="entry name" value="Ig-like_dom"/>
</dbReference>
<name>A0A9Y1IJM6_9BETA</name>
<protein>
    <submittedName>
        <fullName evidence="4">Membrane protein a160</fullName>
    </submittedName>
</protein>
<reference evidence="4" key="1">
    <citation type="submission" date="2022-09" db="EMBL/GenBank/DDBJ databases">
        <authorList>
            <person name="Vucak M."/>
            <person name="Davison A.J."/>
        </authorList>
    </citation>
    <scope>NUCLEOTIDE SEQUENCE</scope>
    <source>
        <strain evidence="4">Mnat29</strain>
    </source>
</reference>
<accession>A0A9Y1IJM6</accession>
<evidence type="ECO:0000256" key="2">
    <source>
        <dbReference type="SAM" id="Phobius"/>
    </source>
</evidence>
<evidence type="ECO:0000256" key="1">
    <source>
        <dbReference type="SAM" id="MobiDB-lite"/>
    </source>
</evidence>
<feature type="domain" description="Ig-like" evidence="3">
    <location>
        <begin position="237"/>
        <end position="330"/>
    </location>
</feature>
<feature type="region of interest" description="Disordered" evidence="1">
    <location>
        <begin position="49"/>
        <end position="79"/>
    </location>
</feature>
<keyword evidence="2" id="KW-0812">Transmembrane</keyword>
<dbReference type="PROSITE" id="PS50835">
    <property type="entry name" value="IG_LIKE"/>
    <property type="match status" value="1"/>
</dbReference>
<dbReference type="InterPro" id="IPR013783">
    <property type="entry name" value="Ig-like_fold"/>
</dbReference>
<evidence type="ECO:0000313" key="4">
    <source>
        <dbReference type="EMBL" id="WEG68873.1"/>
    </source>
</evidence>
<feature type="transmembrane region" description="Helical" evidence="2">
    <location>
        <begin position="344"/>
        <end position="368"/>
    </location>
</feature>
<proteinExistence type="predicted"/>
<dbReference type="EMBL" id="OP429121">
    <property type="protein sequence ID" value="WEG68873.1"/>
    <property type="molecule type" value="Genomic_DNA"/>
</dbReference>
<keyword evidence="2" id="KW-1133">Transmembrane helix</keyword>
<reference evidence="4" key="2">
    <citation type="submission" date="2023-06" db="EMBL/GenBank/DDBJ databases">
        <title>Isolation and genome sequencing of cytomegaloviruses from Natal multimammate mice (Mastomys natalensis).</title>
        <authorList>
            <person name="Jarvis M.A."/>
            <person name="Davison A.J."/>
        </authorList>
    </citation>
    <scope>NUCLEOTIDE SEQUENCE</scope>
    <source>
        <strain evidence="4">Mnat29</strain>
    </source>
</reference>
<dbReference type="InterPro" id="IPR036179">
    <property type="entry name" value="Ig-like_dom_sf"/>
</dbReference>
<gene>
    <name evidence="4" type="primary">a160</name>
</gene>
<dbReference type="SUPFAM" id="SSF48726">
    <property type="entry name" value="Immunoglobulin"/>
    <property type="match status" value="1"/>
</dbReference>